<keyword evidence="1" id="KW-0690">Ribosome biogenesis</keyword>
<evidence type="ECO:0000256" key="1">
    <source>
        <dbReference type="ARBA" id="ARBA00022517"/>
    </source>
</evidence>
<organism evidence="7 8">
    <name type="scientific">Leptospira harrisiae</name>
    <dbReference type="NCBI Taxonomy" id="2023189"/>
    <lineage>
        <taxon>Bacteria</taxon>
        <taxon>Pseudomonadati</taxon>
        <taxon>Spirochaetota</taxon>
        <taxon>Spirochaetia</taxon>
        <taxon>Leptospirales</taxon>
        <taxon>Leptospiraceae</taxon>
        <taxon>Leptospira</taxon>
    </lineage>
</organism>
<keyword evidence="2" id="KW-0645">Protease</keyword>
<keyword evidence="8" id="KW-1185">Reference proteome</keyword>
<comment type="similarity">
    <text evidence="5">Belongs to the Prp family.</text>
</comment>
<dbReference type="EMBL" id="NPDX01000001">
    <property type="protein sequence ID" value="PJZ86066.1"/>
    <property type="molecule type" value="Genomic_DNA"/>
</dbReference>
<evidence type="ECO:0000256" key="2">
    <source>
        <dbReference type="ARBA" id="ARBA00022670"/>
    </source>
</evidence>
<keyword evidence="3" id="KW-0378">Hydrolase</keyword>
<dbReference type="InterPro" id="IPR007422">
    <property type="entry name" value="Peptidase_Prp"/>
</dbReference>
<dbReference type="SUPFAM" id="SSF118010">
    <property type="entry name" value="TM1457-like"/>
    <property type="match status" value="1"/>
</dbReference>
<sequence>MIYSKIFKDLGGKIAGIQLEGHSPKDLGSKGENLLCAGVSTLVQSAHSYLASQDSLESEEKRDGYLRFLVKPIHRDGYQSLLSMVEFGLKSLEHSHSQAISIQDEIIKG</sequence>
<gene>
    <name evidence="7" type="ORF">CH364_07790</name>
</gene>
<dbReference type="InterPro" id="IPR036764">
    <property type="entry name" value="Peptidase_Prp_sf"/>
</dbReference>
<keyword evidence="4" id="KW-0788">Thiol protease</keyword>
<comment type="caution">
    <text evidence="7">The sequence shown here is derived from an EMBL/GenBank/DDBJ whole genome shotgun (WGS) entry which is preliminary data.</text>
</comment>
<name>A0A2N0AP16_9LEPT</name>
<dbReference type="CDD" id="cd16332">
    <property type="entry name" value="Prp-like"/>
    <property type="match status" value="1"/>
</dbReference>
<evidence type="ECO:0000256" key="3">
    <source>
        <dbReference type="ARBA" id="ARBA00022801"/>
    </source>
</evidence>
<proteinExistence type="inferred from homology"/>
<dbReference type="OrthoDB" id="336716at2"/>
<accession>A0A2N0AP16</accession>
<dbReference type="Pfam" id="PF04327">
    <property type="entry name" value="Peptidase_Prp"/>
    <property type="match status" value="1"/>
</dbReference>
<dbReference type="GO" id="GO:0006508">
    <property type="term" value="P:proteolysis"/>
    <property type="evidence" value="ECO:0007669"/>
    <property type="project" value="UniProtKB-KW"/>
</dbReference>
<evidence type="ECO:0000256" key="5">
    <source>
        <dbReference type="ARBA" id="ARBA00044503"/>
    </source>
</evidence>
<evidence type="ECO:0000256" key="4">
    <source>
        <dbReference type="ARBA" id="ARBA00022807"/>
    </source>
</evidence>
<evidence type="ECO:0000313" key="7">
    <source>
        <dbReference type="EMBL" id="PJZ86066.1"/>
    </source>
</evidence>
<dbReference type="Proteomes" id="UP000232145">
    <property type="component" value="Unassembled WGS sequence"/>
</dbReference>
<evidence type="ECO:0000256" key="6">
    <source>
        <dbReference type="ARBA" id="ARBA00044538"/>
    </source>
</evidence>
<evidence type="ECO:0000313" key="8">
    <source>
        <dbReference type="Proteomes" id="UP000232145"/>
    </source>
</evidence>
<protein>
    <recommendedName>
        <fullName evidence="6">Ribosomal processing cysteine protease Prp</fullName>
    </recommendedName>
</protein>
<dbReference type="RefSeq" id="WP_100742966.1">
    <property type="nucleotide sequence ID" value="NZ_NPDW01000001.1"/>
</dbReference>
<dbReference type="GO" id="GO:0008234">
    <property type="term" value="F:cysteine-type peptidase activity"/>
    <property type="evidence" value="ECO:0007669"/>
    <property type="project" value="UniProtKB-KW"/>
</dbReference>
<dbReference type="AlphaFoldDB" id="A0A2N0AP16"/>
<reference evidence="7 8" key="1">
    <citation type="submission" date="2017-07" db="EMBL/GenBank/DDBJ databases">
        <title>Leptospira spp. isolated from tropical soils.</title>
        <authorList>
            <person name="Thibeaux R."/>
            <person name="Iraola G."/>
            <person name="Ferres I."/>
            <person name="Bierque E."/>
            <person name="Girault D."/>
            <person name="Soupe-Gilbert M.-E."/>
            <person name="Picardeau M."/>
            <person name="Goarant C."/>
        </authorList>
    </citation>
    <scope>NUCLEOTIDE SEQUENCE [LARGE SCALE GENOMIC DNA]</scope>
    <source>
        <strain evidence="7 8">FH2-B-A1</strain>
    </source>
</reference>
<dbReference type="Gene3D" id="3.30.70.1490">
    <property type="entry name" value="Cysteine protease Prp"/>
    <property type="match status" value="1"/>
</dbReference>
<dbReference type="GO" id="GO:0042254">
    <property type="term" value="P:ribosome biogenesis"/>
    <property type="evidence" value="ECO:0007669"/>
    <property type="project" value="UniProtKB-KW"/>
</dbReference>